<keyword evidence="4" id="KW-1185">Reference proteome</keyword>
<keyword evidence="1" id="KW-0663">Pyridoxal phosphate</keyword>
<accession>A0A9P7YCA4</accession>
<name>A0A9P7YCA4_9HELO</name>
<organism evidence="3 4">
    <name type="scientific">Amylocarpus encephaloides</name>
    <dbReference type="NCBI Taxonomy" id="45428"/>
    <lineage>
        <taxon>Eukaryota</taxon>
        <taxon>Fungi</taxon>
        <taxon>Dikarya</taxon>
        <taxon>Ascomycota</taxon>
        <taxon>Pezizomycotina</taxon>
        <taxon>Leotiomycetes</taxon>
        <taxon>Helotiales</taxon>
        <taxon>Helotiales incertae sedis</taxon>
        <taxon>Amylocarpus</taxon>
    </lineage>
</organism>
<dbReference type="Proteomes" id="UP000824998">
    <property type="component" value="Unassembled WGS sequence"/>
</dbReference>
<evidence type="ECO:0000259" key="2">
    <source>
        <dbReference type="Pfam" id="PF00266"/>
    </source>
</evidence>
<dbReference type="InterPro" id="IPR015421">
    <property type="entry name" value="PyrdxlP-dep_Trfase_major"/>
</dbReference>
<dbReference type="InterPro" id="IPR000192">
    <property type="entry name" value="Aminotrans_V_dom"/>
</dbReference>
<keyword evidence="3" id="KW-0808">Transferase</keyword>
<dbReference type="Gene3D" id="3.40.640.10">
    <property type="entry name" value="Type I PLP-dependent aspartate aminotransferase-like (Major domain)"/>
    <property type="match status" value="1"/>
</dbReference>
<dbReference type="PANTHER" id="PTHR43092:SF2">
    <property type="entry name" value="HERCYNYLCYSTEINE SULFOXIDE LYASE"/>
    <property type="match status" value="1"/>
</dbReference>
<reference evidence="3" key="1">
    <citation type="journal article" date="2021" name="IMA Fungus">
        <title>Genomic characterization of three marine fungi, including Emericellopsis atlantica sp. nov. with signatures of a generalist lifestyle and marine biomass degradation.</title>
        <authorList>
            <person name="Hagestad O.C."/>
            <person name="Hou L."/>
            <person name="Andersen J.H."/>
            <person name="Hansen E.H."/>
            <person name="Altermark B."/>
            <person name="Li C."/>
            <person name="Kuhnert E."/>
            <person name="Cox R.J."/>
            <person name="Crous P.W."/>
            <person name="Spatafora J.W."/>
            <person name="Lail K."/>
            <person name="Amirebrahimi M."/>
            <person name="Lipzen A."/>
            <person name="Pangilinan J."/>
            <person name="Andreopoulos W."/>
            <person name="Hayes R.D."/>
            <person name="Ng V."/>
            <person name="Grigoriev I.V."/>
            <person name="Jackson S.A."/>
            <person name="Sutton T.D.S."/>
            <person name="Dobson A.D.W."/>
            <person name="Rama T."/>
        </authorList>
    </citation>
    <scope>NUCLEOTIDE SEQUENCE</scope>
    <source>
        <strain evidence="3">TRa018bII</strain>
    </source>
</reference>
<dbReference type="OrthoDB" id="5978656at2759"/>
<dbReference type="EMBL" id="MU251660">
    <property type="protein sequence ID" value="KAG9230582.1"/>
    <property type="molecule type" value="Genomic_DNA"/>
</dbReference>
<dbReference type="GO" id="GO:0016740">
    <property type="term" value="F:transferase activity"/>
    <property type="evidence" value="ECO:0007669"/>
    <property type="project" value="UniProtKB-KW"/>
</dbReference>
<dbReference type="InterPro" id="IPR015424">
    <property type="entry name" value="PyrdxlP-dep_Trfase"/>
</dbReference>
<dbReference type="Pfam" id="PF00266">
    <property type="entry name" value="Aminotran_5"/>
    <property type="match status" value="1"/>
</dbReference>
<feature type="domain" description="Aminotransferase class V" evidence="2">
    <location>
        <begin position="62"/>
        <end position="239"/>
    </location>
</feature>
<dbReference type="SUPFAM" id="SSF53383">
    <property type="entry name" value="PLP-dependent transferases"/>
    <property type="match status" value="1"/>
</dbReference>
<evidence type="ECO:0000256" key="1">
    <source>
        <dbReference type="ARBA" id="ARBA00022898"/>
    </source>
</evidence>
<dbReference type="PANTHER" id="PTHR43092">
    <property type="entry name" value="L-CYSTEINE DESULFHYDRASE"/>
    <property type="match status" value="1"/>
</dbReference>
<gene>
    <name evidence="3" type="ORF">BJ875DRAFT_384793</name>
</gene>
<sequence>MARKTPFGQQMREKHFGFAPSYTPLNHGSFGASPLIVQQKQRELQKLETERPDSFIVYDLPDLIEESRRAVAPFLGVPAEEVVFVPNATTGINTVLRNLEYKEKDVIVHFSTIYDSCEMTIASIAEMAPLTASSVLVEYPIEDDMIVKRFRYRVLELIDEGFNVKIALFDTTLTFPGVRVPWEDLVKVCKEFGVLSLIDGAHGIGDIDLTHVGAVGPDFFVSNCHKWLYNPRGCAVFHVPLRNQPLIRTTIPTSYRFQPKKENEAAEQPPKSHFIELFDFVATMDHSPYCCVPAAIDFRKSICGGEEAIRRYTWGLARLGGKSVSQILGTEVMANSTGSLTKCSFTTVGLPIALKAEGEAVGKGCYSVKDALKIKAWLNKTALKEFDTYLQVGLHAGTLWVRLSGQIYLESKDFDWVGYKLKELCLRLEGGKVEL</sequence>
<evidence type="ECO:0000313" key="4">
    <source>
        <dbReference type="Proteomes" id="UP000824998"/>
    </source>
</evidence>
<comment type="caution">
    <text evidence="3">The sequence shown here is derived from an EMBL/GenBank/DDBJ whole genome shotgun (WGS) entry which is preliminary data.</text>
</comment>
<evidence type="ECO:0000313" key="3">
    <source>
        <dbReference type="EMBL" id="KAG9230582.1"/>
    </source>
</evidence>
<dbReference type="AlphaFoldDB" id="A0A9P7YCA4"/>
<protein>
    <submittedName>
        <fullName evidence="3">Pyridoxal phosphate-dependent transferase</fullName>
    </submittedName>
</protein>
<proteinExistence type="predicted"/>